<dbReference type="InterPro" id="IPR036526">
    <property type="entry name" value="C-N_Hydrolase_sf"/>
</dbReference>
<feature type="non-terminal residue" evidence="3">
    <location>
        <position position="212"/>
    </location>
</feature>
<dbReference type="GO" id="GO:0016811">
    <property type="term" value="F:hydrolase activity, acting on carbon-nitrogen (but not peptide) bonds, in linear amides"/>
    <property type="evidence" value="ECO:0007669"/>
    <property type="project" value="TreeGrafter"/>
</dbReference>
<dbReference type="InterPro" id="IPR003010">
    <property type="entry name" value="C-N_Hydrolase"/>
</dbReference>
<dbReference type="PANTHER" id="PTHR43674">
    <property type="entry name" value="NITRILASE C965.09-RELATED"/>
    <property type="match status" value="1"/>
</dbReference>
<dbReference type="InterPro" id="IPR050345">
    <property type="entry name" value="Aliph_Amidase/BUP"/>
</dbReference>
<comment type="caution">
    <text evidence="3">The sequence shown here is derived from an EMBL/GenBank/DDBJ whole genome shotgun (WGS) entry which is preliminary data.</text>
</comment>
<dbReference type="Pfam" id="PF00795">
    <property type="entry name" value="CN_hydrolase"/>
    <property type="match status" value="1"/>
</dbReference>
<gene>
    <name evidence="3" type="ORF">C3F09_10990</name>
</gene>
<dbReference type="EMBL" id="PQAP01000191">
    <property type="protein sequence ID" value="PWB68790.1"/>
    <property type="molecule type" value="Genomic_DNA"/>
</dbReference>
<protein>
    <recommendedName>
        <fullName evidence="2">CN hydrolase domain-containing protein</fullName>
    </recommendedName>
</protein>
<proteinExistence type="predicted"/>
<name>A0A855X353_9BACT</name>
<evidence type="ECO:0000256" key="1">
    <source>
        <dbReference type="ARBA" id="ARBA00022801"/>
    </source>
</evidence>
<evidence type="ECO:0000259" key="2">
    <source>
        <dbReference type="PROSITE" id="PS50263"/>
    </source>
</evidence>
<dbReference type="PROSITE" id="PS50263">
    <property type="entry name" value="CN_HYDROLASE"/>
    <property type="match status" value="1"/>
</dbReference>
<organism evidence="3 4">
    <name type="scientific">candidate division GN15 bacterium</name>
    <dbReference type="NCBI Taxonomy" id="2072418"/>
    <lineage>
        <taxon>Bacteria</taxon>
        <taxon>candidate division GN15</taxon>
    </lineage>
</organism>
<accession>A0A855X353</accession>
<dbReference type="Gene3D" id="3.60.110.10">
    <property type="entry name" value="Carbon-nitrogen hydrolase"/>
    <property type="match status" value="1"/>
</dbReference>
<dbReference type="PANTHER" id="PTHR43674:SF16">
    <property type="entry name" value="CARBON-NITROGEN FAMILY, PUTATIVE (AFU_ORTHOLOGUE AFUA_5G02350)-RELATED"/>
    <property type="match status" value="1"/>
</dbReference>
<dbReference type="Proteomes" id="UP000250918">
    <property type="component" value="Unassembled WGS sequence"/>
</dbReference>
<dbReference type="CDD" id="cd07197">
    <property type="entry name" value="nitrilase"/>
    <property type="match status" value="1"/>
</dbReference>
<dbReference type="SUPFAM" id="SSF56317">
    <property type="entry name" value="Carbon-nitrogen hydrolase"/>
    <property type="match status" value="1"/>
</dbReference>
<evidence type="ECO:0000313" key="3">
    <source>
        <dbReference type="EMBL" id="PWB68790.1"/>
    </source>
</evidence>
<evidence type="ECO:0000313" key="4">
    <source>
        <dbReference type="Proteomes" id="UP000250918"/>
    </source>
</evidence>
<reference evidence="3 4" key="1">
    <citation type="journal article" date="2018" name="ISME J.">
        <title>A methanotrophic archaeon couples anaerobic oxidation of methane to Fe(III) reduction.</title>
        <authorList>
            <person name="Cai C."/>
            <person name="Leu A.O."/>
            <person name="Xie G.J."/>
            <person name="Guo J."/>
            <person name="Feng Y."/>
            <person name="Zhao J.X."/>
            <person name="Tyson G.W."/>
            <person name="Yuan Z."/>
            <person name="Hu S."/>
        </authorList>
    </citation>
    <scope>NUCLEOTIDE SEQUENCE [LARGE SCALE GENOMIC DNA]</scope>
    <source>
        <strain evidence="3">FeB_12</strain>
    </source>
</reference>
<dbReference type="AlphaFoldDB" id="A0A855X353"/>
<sequence>MLTKVVCVQATMGHRLTLEEKLHILRQRPDFVCLSEYCLLDESIGDYHQAADRYAEFLTYFRKLSSELSACLIAGTLVERESDRLYNTSYVIDHGTIIGTYRKRYPVPGELSRGISPGNRSLLLTVDDVRIGVLICGDVFYPELYDEMGQLGADIVFVPTTSLYRPDDSLSQKRYRDRKYFIDGAERAGGYVVKVCGVGQVFGRPLQGRTLV</sequence>
<feature type="domain" description="CN hydrolase" evidence="2">
    <location>
        <begin position="1"/>
        <end position="212"/>
    </location>
</feature>
<keyword evidence="1" id="KW-0378">Hydrolase</keyword>